<evidence type="ECO:0000256" key="1">
    <source>
        <dbReference type="ARBA" id="ARBA00004651"/>
    </source>
</evidence>
<dbReference type="Pfam" id="PF02417">
    <property type="entry name" value="Chromate_transp"/>
    <property type="match status" value="2"/>
</dbReference>
<evidence type="ECO:0000256" key="4">
    <source>
        <dbReference type="ARBA" id="ARBA00022692"/>
    </source>
</evidence>
<evidence type="ECO:0000256" key="3">
    <source>
        <dbReference type="ARBA" id="ARBA00022475"/>
    </source>
</evidence>
<evidence type="ECO:0000313" key="8">
    <source>
        <dbReference type="EMBL" id="MBR7781844.1"/>
    </source>
</evidence>
<dbReference type="PIRSF" id="PIRSF004810">
    <property type="entry name" value="ChrA"/>
    <property type="match status" value="1"/>
</dbReference>
<name>A0A941DKQ7_9BURK</name>
<evidence type="ECO:0000256" key="7">
    <source>
        <dbReference type="SAM" id="Phobius"/>
    </source>
</evidence>
<dbReference type="EMBL" id="JAGSPN010000003">
    <property type="protein sequence ID" value="MBR7781844.1"/>
    <property type="molecule type" value="Genomic_DNA"/>
</dbReference>
<keyword evidence="9" id="KW-1185">Reference proteome</keyword>
<dbReference type="RefSeq" id="WP_212687178.1">
    <property type="nucleotide sequence ID" value="NZ_JAGSPN010000003.1"/>
</dbReference>
<feature type="transmembrane region" description="Helical" evidence="7">
    <location>
        <begin position="17"/>
        <end position="37"/>
    </location>
</feature>
<protein>
    <submittedName>
        <fullName evidence="8">Chromate efflux transporter</fullName>
    </submittedName>
</protein>
<sequence>MNSSTTPRISFTEAARFWAWLGLVSFGGPAGQISLMYQELVERRRWISPARFTHALHYCMLLPGPEAQQLATYLGWLMHNTRGGVLAGVCFILPSFVLLSTLGWLYLRFGNHPLMHSAFDMLKPVVLAMILHAAWKIGQKTMEHPLGLLLALGSLAGVSWLQLPVPAVLAIAALTGWLYKMPASSGHKTGQTSAGPAIIDDHSPLPEHARWQWPRAARIVVCFLLLWSAPLLTLIAALGWTHAYTQMGWFFTKAAFMTFGGAYAVMPYVADAAVRQFGWISGAQMLDGMALGETTPGPLIMIVCFIGFLAGGQLPLAALGMAPSGLLAAAIVVWFTFLPSFLFILAGAPLIETTRHLPSLHSPLNAIGAAVSGLILHLTLYFAVPVLFPQGWQAPDWSSILICIAAAALLFSKKINALPLIGLALLTGVLRAGWHMLN</sequence>
<evidence type="ECO:0000256" key="6">
    <source>
        <dbReference type="ARBA" id="ARBA00023136"/>
    </source>
</evidence>
<feature type="transmembrane region" description="Helical" evidence="7">
    <location>
        <begin position="250"/>
        <end position="270"/>
    </location>
</feature>
<dbReference type="PANTHER" id="PTHR33567">
    <property type="entry name" value="CHROMATE ION TRANSPORTER (EUROFUNG)"/>
    <property type="match status" value="1"/>
</dbReference>
<dbReference type="PANTHER" id="PTHR33567:SF3">
    <property type="entry name" value="CHROMATE ION TRANSPORTER (EUROFUNG)"/>
    <property type="match status" value="1"/>
</dbReference>
<feature type="transmembrane region" description="Helical" evidence="7">
    <location>
        <begin position="85"/>
        <end position="107"/>
    </location>
</feature>
<evidence type="ECO:0000256" key="5">
    <source>
        <dbReference type="ARBA" id="ARBA00022989"/>
    </source>
</evidence>
<feature type="transmembrane region" description="Helical" evidence="7">
    <location>
        <begin position="216"/>
        <end position="238"/>
    </location>
</feature>
<gene>
    <name evidence="8" type="primary">chrA</name>
    <name evidence="8" type="ORF">KDM89_06805</name>
</gene>
<organism evidence="8 9">
    <name type="scientific">Undibacterium luofuense</name>
    <dbReference type="NCBI Taxonomy" id="2828733"/>
    <lineage>
        <taxon>Bacteria</taxon>
        <taxon>Pseudomonadati</taxon>
        <taxon>Pseudomonadota</taxon>
        <taxon>Betaproteobacteria</taxon>
        <taxon>Burkholderiales</taxon>
        <taxon>Oxalobacteraceae</taxon>
        <taxon>Undibacterium</taxon>
    </lineage>
</organism>
<evidence type="ECO:0000256" key="2">
    <source>
        <dbReference type="ARBA" id="ARBA00005262"/>
    </source>
</evidence>
<feature type="transmembrane region" description="Helical" evidence="7">
    <location>
        <begin position="326"/>
        <end position="346"/>
    </location>
</feature>
<feature type="transmembrane region" description="Helical" evidence="7">
    <location>
        <begin position="146"/>
        <end position="179"/>
    </location>
</feature>
<keyword evidence="4 7" id="KW-0812">Transmembrane</keyword>
<comment type="subcellular location">
    <subcellularLocation>
        <location evidence="1">Cell membrane</location>
        <topology evidence="1">Multi-pass membrane protein</topology>
    </subcellularLocation>
</comment>
<accession>A0A941DKQ7</accession>
<feature type="transmembrane region" description="Helical" evidence="7">
    <location>
        <begin position="299"/>
        <end position="319"/>
    </location>
</feature>
<dbReference type="NCBIfam" id="TIGR00937">
    <property type="entry name" value="2A51"/>
    <property type="match status" value="1"/>
</dbReference>
<evidence type="ECO:0000313" key="9">
    <source>
        <dbReference type="Proteomes" id="UP000680067"/>
    </source>
</evidence>
<dbReference type="AlphaFoldDB" id="A0A941DKQ7"/>
<keyword evidence="3" id="KW-1003">Cell membrane</keyword>
<proteinExistence type="inferred from homology"/>
<dbReference type="GO" id="GO:0005886">
    <property type="term" value="C:plasma membrane"/>
    <property type="evidence" value="ECO:0007669"/>
    <property type="project" value="UniProtKB-SubCell"/>
</dbReference>
<keyword evidence="5 7" id="KW-1133">Transmembrane helix</keyword>
<dbReference type="InterPro" id="IPR014047">
    <property type="entry name" value="Chr_Tranpt_l_chain"/>
</dbReference>
<dbReference type="Proteomes" id="UP000680067">
    <property type="component" value="Unassembled WGS sequence"/>
</dbReference>
<dbReference type="GO" id="GO:0015109">
    <property type="term" value="F:chromate transmembrane transporter activity"/>
    <property type="evidence" value="ECO:0007669"/>
    <property type="project" value="InterPro"/>
</dbReference>
<feature type="transmembrane region" description="Helical" evidence="7">
    <location>
        <begin position="394"/>
        <end position="411"/>
    </location>
</feature>
<feature type="transmembrane region" description="Helical" evidence="7">
    <location>
        <begin position="417"/>
        <end position="434"/>
    </location>
</feature>
<comment type="caution">
    <text evidence="8">The sequence shown here is derived from an EMBL/GenBank/DDBJ whole genome shotgun (WGS) entry which is preliminary data.</text>
</comment>
<keyword evidence="6 7" id="KW-0472">Membrane</keyword>
<feature type="transmembrane region" description="Helical" evidence="7">
    <location>
        <begin position="366"/>
        <end position="387"/>
    </location>
</feature>
<comment type="similarity">
    <text evidence="2">Belongs to the chromate ion transporter (CHR) (TC 2.A.51) family.</text>
</comment>
<dbReference type="InterPro" id="IPR003370">
    <property type="entry name" value="Chromate_transpt"/>
</dbReference>
<reference evidence="8" key="1">
    <citation type="submission" date="2021-04" db="EMBL/GenBank/DDBJ databases">
        <title>novel species isolated from subtropical streams in China.</title>
        <authorList>
            <person name="Lu H."/>
        </authorList>
    </citation>
    <scope>NUCLEOTIDE SEQUENCE</scope>
    <source>
        <strain evidence="8">LFS511W</strain>
    </source>
</reference>